<comment type="caution">
    <text evidence="3">Lacks conserved residue(s) required for the propagation of feature annotation.</text>
</comment>
<dbReference type="Proteomes" id="UP000254889">
    <property type="component" value="Chromosome"/>
</dbReference>
<dbReference type="PIRSF" id="PIRSF015626">
    <property type="entry name" value="FdhD"/>
    <property type="match status" value="1"/>
</dbReference>
<dbReference type="PANTHER" id="PTHR30592:SF1">
    <property type="entry name" value="SULFUR CARRIER PROTEIN FDHD"/>
    <property type="match status" value="1"/>
</dbReference>
<dbReference type="EMBL" id="CP031417">
    <property type="protein sequence ID" value="AXK84101.1"/>
    <property type="molecule type" value="Genomic_DNA"/>
</dbReference>
<comment type="function">
    <text evidence="3">Required for formate dehydrogenase (FDH) activity. Acts as a sulfur carrier protein that transfers sulfur from IscS to the molybdenum cofactor prior to its insertion into FDH.</text>
</comment>
<sequence length="284" mass="29970">MAAETVPFSGRNEDGRGFFSTRALVQETAIAFVYNGTTEAVMMATPADLEDFAIGFSLNEGLIEGLEELDALTVQPAEHGIELRLWLNSARTAAYQTRRRHLAGPTGCGLCGIESLSEAMRPLKRVAADTTVSEKEIADAVASLAALQRLHQATHAAHAAGYYCPGRGLIALREDVGRHNALDKLGGTLKRDGVDASRGLLVITSRVSVEMVQKTAVIGAPVLVAVSAPTALAVRTAAAANVTLVGVVRGDTYQVFCHGHRITDGALAQVIDGAHDHDQGSAHR</sequence>
<dbReference type="SUPFAM" id="SSF53927">
    <property type="entry name" value="Cytidine deaminase-like"/>
    <property type="match status" value="1"/>
</dbReference>
<accession>A0A346A4K4</accession>
<organism evidence="4 5">
    <name type="scientific">Pseudolabrys taiwanensis</name>
    <dbReference type="NCBI Taxonomy" id="331696"/>
    <lineage>
        <taxon>Bacteria</taxon>
        <taxon>Pseudomonadati</taxon>
        <taxon>Pseudomonadota</taxon>
        <taxon>Alphaproteobacteria</taxon>
        <taxon>Hyphomicrobiales</taxon>
        <taxon>Xanthobacteraceae</taxon>
        <taxon>Pseudolabrys</taxon>
    </lineage>
</organism>
<dbReference type="InterPro" id="IPR003786">
    <property type="entry name" value="FdhD"/>
</dbReference>
<dbReference type="OrthoDB" id="3197277at2"/>
<keyword evidence="4" id="KW-0808">Transferase</keyword>
<keyword evidence="2 3" id="KW-0501">Molybdenum cofactor biosynthesis</keyword>
<dbReference type="PANTHER" id="PTHR30592">
    <property type="entry name" value="FORMATE DEHYDROGENASE"/>
    <property type="match status" value="1"/>
</dbReference>
<reference evidence="4 5" key="1">
    <citation type="submission" date="2018-07" db="EMBL/GenBank/DDBJ databases">
        <authorList>
            <person name="Quirk P.G."/>
            <person name="Krulwich T.A."/>
        </authorList>
    </citation>
    <scope>NUCLEOTIDE SEQUENCE [LARGE SCALE GENOMIC DNA]</scope>
    <source>
        <strain evidence="4 5">CC-BB4</strain>
    </source>
</reference>
<dbReference type="AlphaFoldDB" id="A0A346A4K4"/>
<dbReference type="NCBIfam" id="TIGR00129">
    <property type="entry name" value="fdhD_narQ"/>
    <property type="match status" value="1"/>
</dbReference>
<dbReference type="GO" id="GO:0005737">
    <property type="term" value="C:cytoplasm"/>
    <property type="evidence" value="ECO:0007669"/>
    <property type="project" value="UniProtKB-SubCell"/>
</dbReference>
<feature type="active site" description="Cysteine persulfide intermediate" evidence="3">
    <location>
        <position position="108"/>
    </location>
</feature>
<comment type="similarity">
    <text evidence="3">Belongs to the FdhD family.</text>
</comment>
<evidence type="ECO:0000313" key="5">
    <source>
        <dbReference type="Proteomes" id="UP000254889"/>
    </source>
</evidence>
<name>A0A346A4K4_9HYPH</name>
<comment type="subcellular location">
    <subcellularLocation>
        <location evidence="3">Cytoplasm</location>
    </subcellularLocation>
</comment>
<dbReference type="GO" id="GO:0097163">
    <property type="term" value="F:sulfur carrier activity"/>
    <property type="evidence" value="ECO:0007669"/>
    <property type="project" value="UniProtKB-UniRule"/>
</dbReference>
<dbReference type="InterPro" id="IPR016193">
    <property type="entry name" value="Cytidine_deaminase-like"/>
</dbReference>
<dbReference type="HAMAP" id="MF_00187">
    <property type="entry name" value="FdhD"/>
    <property type="match status" value="1"/>
</dbReference>
<evidence type="ECO:0000313" key="4">
    <source>
        <dbReference type="EMBL" id="AXK84101.1"/>
    </source>
</evidence>
<protein>
    <recommendedName>
        <fullName evidence="3">Sulfur carrier protein FdhD</fullName>
    </recommendedName>
</protein>
<dbReference type="GO" id="GO:0016783">
    <property type="term" value="F:sulfurtransferase activity"/>
    <property type="evidence" value="ECO:0007669"/>
    <property type="project" value="InterPro"/>
</dbReference>
<proteinExistence type="inferred from homology"/>
<evidence type="ECO:0000256" key="3">
    <source>
        <dbReference type="HAMAP-Rule" id="MF_00187"/>
    </source>
</evidence>
<keyword evidence="5" id="KW-1185">Reference proteome</keyword>
<keyword evidence="1 3" id="KW-0963">Cytoplasm</keyword>
<gene>
    <name evidence="3" type="primary">fdhD</name>
    <name evidence="4" type="ORF">DW352_18195</name>
</gene>
<dbReference type="KEGG" id="ptaw:DW352_18195"/>
<evidence type="ECO:0000256" key="2">
    <source>
        <dbReference type="ARBA" id="ARBA00023150"/>
    </source>
</evidence>
<dbReference type="Pfam" id="PF02634">
    <property type="entry name" value="FdhD-NarQ"/>
    <property type="match status" value="1"/>
</dbReference>
<dbReference type="Gene3D" id="3.10.20.10">
    <property type="match status" value="1"/>
</dbReference>
<dbReference type="Gene3D" id="3.40.140.10">
    <property type="entry name" value="Cytidine Deaminase, domain 2"/>
    <property type="match status" value="1"/>
</dbReference>
<evidence type="ECO:0000256" key="1">
    <source>
        <dbReference type="ARBA" id="ARBA00022490"/>
    </source>
</evidence>
<dbReference type="GO" id="GO:0006777">
    <property type="term" value="P:Mo-molybdopterin cofactor biosynthetic process"/>
    <property type="evidence" value="ECO:0007669"/>
    <property type="project" value="UniProtKB-UniRule"/>
</dbReference>